<proteinExistence type="inferred from homology"/>
<evidence type="ECO:0000256" key="1">
    <source>
        <dbReference type="ARBA" id="ARBA00022654"/>
    </source>
</evidence>
<protein>
    <recommendedName>
        <fullName evidence="6">Acyl-homoserine-lactone synthase</fullName>
        <ecNumber evidence="6">2.3.1.184</ecNumber>
    </recommendedName>
    <alternativeName>
        <fullName evidence="6">Autoinducer synthesis protein</fullName>
    </alternativeName>
</protein>
<evidence type="ECO:0000313" key="8">
    <source>
        <dbReference type="Proteomes" id="UP000095347"/>
    </source>
</evidence>
<dbReference type="GO" id="GO:0007165">
    <property type="term" value="P:signal transduction"/>
    <property type="evidence" value="ECO:0007669"/>
    <property type="project" value="TreeGrafter"/>
</dbReference>
<accession>A0A1E5Q944</accession>
<dbReference type="PANTHER" id="PTHR39322:SF1">
    <property type="entry name" value="ISOVALERYL-HOMOSERINE LACTONE SYNTHASE"/>
    <property type="match status" value="1"/>
</dbReference>
<sequence length="214" mass="24451">MTVDCFNYETAHLYGDALALQFRLRHRVFIERQAYNVPSHKGMEYDQFDNPAAQYFVWRDNRGVARGVARLAPTSVNYMLEEVWPHMVQDIGLPKSDRIWEGTRFGVDRDLDPKQRNTIVKELVCAYIEYAILNGIDDIIGVMPVGIWRAVFARNGWKSETIGPVWREDGIDLVAAKLPCSLEVLHTVRRRTQASNVLQILGADQFLGQDLEAA</sequence>
<reference evidence="8" key="1">
    <citation type="submission" date="2016-07" db="EMBL/GenBank/DDBJ databases">
        <authorList>
            <person name="Florea S."/>
            <person name="Webb J.S."/>
            <person name="Jaromczyk J."/>
            <person name="Schardl C.L."/>
        </authorList>
    </citation>
    <scope>NUCLEOTIDE SEQUENCE [LARGE SCALE GENOMIC DNA]</scope>
    <source>
        <strain evidence="8">MV-1</strain>
    </source>
</reference>
<organism evidence="7 8">
    <name type="scientific">Magnetovibrio blakemorei</name>
    <dbReference type="NCBI Taxonomy" id="28181"/>
    <lineage>
        <taxon>Bacteria</taxon>
        <taxon>Pseudomonadati</taxon>
        <taxon>Pseudomonadota</taxon>
        <taxon>Alphaproteobacteria</taxon>
        <taxon>Rhodospirillales</taxon>
        <taxon>Magnetovibrionaceae</taxon>
        <taxon>Magnetovibrio</taxon>
    </lineage>
</organism>
<comment type="caution">
    <text evidence="7">The sequence shown here is derived from an EMBL/GenBank/DDBJ whole genome shotgun (WGS) entry which is preliminary data.</text>
</comment>
<keyword evidence="2 6" id="KW-0808">Transferase</keyword>
<evidence type="ECO:0000256" key="3">
    <source>
        <dbReference type="ARBA" id="ARBA00022691"/>
    </source>
</evidence>
<dbReference type="InterPro" id="IPR016181">
    <property type="entry name" value="Acyl_CoA_acyltransferase"/>
</dbReference>
<name>A0A1E5Q944_9PROT</name>
<dbReference type="EMBL" id="MCGG01000017">
    <property type="protein sequence ID" value="OEJ68012.1"/>
    <property type="molecule type" value="Genomic_DNA"/>
</dbReference>
<keyword evidence="3 6" id="KW-0949">S-adenosyl-L-methionine</keyword>
<dbReference type="RefSeq" id="WP_069957340.1">
    <property type="nucleotide sequence ID" value="NZ_MCGG01000017.1"/>
</dbReference>
<dbReference type="Gene3D" id="3.40.630.30">
    <property type="match status" value="1"/>
</dbReference>
<dbReference type="PRINTS" id="PR01549">
    <property type="entry name" value="AUTOINDCRSYN"/>
</dbReference>
<dbReference type="GO" id="GO:0009372">
    <property type="term" value="P:quorum sensing"/>
    <property type="evidence" value="ECO:0007669"/>
    <property type="project" value="UniProtKB-UniRule"/>
</dbReference>
<gene>
    <name evidence="7" type="ORF">BEN30_07020</name>
</gene>
<dbReference type="PROSITE" id="PS51187">
    <property type="entry name" value="AUTOINDUCER_SYNTH_2"/>
    <property type="match status" value="1"/>
</dbReference>
<dbReference type="Proteomes" id="UP000095347">
    <property type="component" value="Unassembled WGS sequence"/>
</dbReference>
<evidence type="ECO:0000256" key="4">
    <source>
        <dbReference type="ARBA" id="ARBA00022929"/>
    </source>
</evidence>
<comment type="catalytic activity">
    <reaction evidence="6">
        <text>a fatty acyl-[ACP] + S-adenosyl-L-methionine = an N-acyl-L-homoserine lactone + S-methyl-5'-thioadenosine + holo-[ACP] + H(+)</text>
        <dbReference type="Rhea" id="RHEA:10096"/>
        <dbReference type="Rhea" id="RHEA-COMP:9685"/>
        <dbReference type="Rhea" id="RHEA-COMP:14125"/>
        <dbReference type="ChEBI" id="CHEBI:15378"/>
        <dbReference type="ChEBI" id="CHEBI:17509"/>
        <dbReference type="ChEBI" id="CHEBI:55474"/>
        <dbReference type="ChEBI" id="CHEBI:59789"/>
        <dbReference type="ChEBI" id="CHEBI:64479"/>
        <dbReference type="ChEBI" id="CHEBI:138651"/>
        <dbReference type="EC" id="2.3.1.184"/>
    </reaction>
</comment>
<dbReference type="PANTHER" id="PTHR39322">
    <property type="entry name" value="ACYL-HOMOSERINE-LACTONE SYNTHASE"/>
    <property type="match status" value="1"/>
</dbReference>
<dbReference type="EC" id="2.3.1.184" evidence="6"/>
<evidence type="ECO:0000313" key="7">
    <source>
        <dbReference type="EMBL" id="OEJ68012.1"/>
    </source>
</evidence>
<evidence type="ECO:0000256" key="2">
    <source>
        <dbReference type="ARBA" id="ARBA00022679"/>
    </source>
</evidence>
<dbReference type="STRING" id="28181.BEN30_07020"/>
<evidence type="ECO:0000256" key="6">
    <source>
        <dbReference type="RuleBase" id="RU361135"/>
    </source>
</evidence>
<keyword evidence="8" id="KW-1185">Reference proteome</keyword>
<dbReference type="GO" id="GO:0061579">
    <property type="term" value="F:N-acyl homoserine lactone synthase activity"/>
    <property type="evidence" value="ECO:0007669"/>
    <property type="project" value="UniProtKB-UniRule"/>
</dbReference>
<dbReference type="Pfam" id="PF00765">
    <property type="entry name" value="Autoind_synth"/>
    <property type="match status" value="1"/>
</dbReference>
<comment type="similarity">
    <text evidence="5 6">Belongs to the autoinducer synthase family.</text>
</comment>
<keyword evidence="4 5" id="KW-0071">Autoinducer synthesis</keyword>
<dbReference type="SUPFAM" id="SSF55729">
    <property type="entry name" value="Acyl-CoA N-acyltransferases (Nat)"/>
    <property type="match status" value="1"/>
</dbReference>
<evidence type="ECO:0000256" key="5">
    <source>
        <dbReference type="PROSITE-ProRule" id="PRU00533"/>
    </source>
</evidence>
<dbReference type="InterPro" id="IPR001690">
    <property type="entry name" value="Autoind_synthase"/>
</dbReference>
<keyword evidence="1 5" id="KW-0673">Quorum sensing</keyword>
<dbReference type="AlphaFoldDB" id="A0A1E5Q944"/>